<sequence>MLPANPATMLNLPDEQSLAGLGFVRGRDYLYRIDVFLPELASDDAMGICLSYVYNSKLPDSLSPSLSVAVLTVASALGMSPIVQHVAQLINQSLSLDSLPDFLPLLNTSLSSIITSFLASSLATLPTPILGLSSTPGVPMSSSPSDPSYVKLVDAFAQLPWALLKSLIEDTADLGGSGATSQQMRPYLEHGRFEFAKRVLSARGNPDETAVVAFGNGPAGVMLVRRADRKVKRKMWRA</sequence>
<feature type="non-terminal residue" evidence="1">
    <location>
        <position position="238"/>
    </location>
</feature>
<keyword evidence="2" id="KW-1185">Reference proteome</keyword>
<reference evidence="1 2" key="1">
    <citation type="submission" date="2016-07" db="EMBL/GenBank/DDBJ databases">
        <title>Pervasive Adenine N6-methylation of Active Genes in Fungi.</title>
        <authorList>
            <consortium name="DOE Joint Genome Institute"/>
            <person name="Mondo S.J."/>
            <person name="Dannebaum R.O."/>
            <person name="Kuo R.C."/>
            <person name="Labutti K."/>
            <person name="Haridas S."/>
            <person name="Kuo A."/>
            <person name="Salamov A."/>
            <person name="Ahrendt S.R."/>
            <person name="Lipzen A."/>
            <person name="Sullivan W."/>
            <person name="Andreopoulos W.B."/>
            <person name="Clum A."/>
            <person name="Lindquist E."/>
            <person name="Daum C."/>
            <person name="Ramamoorthy G.K."/>
            <person name="Gryganskyi A."/>
            <person name="Culley D."/>
            <person name="Magnuson J.K."/>
            <person name="James T.Y."/>
            <person name="O'Malley M.A."/>
            <person name="Stajich J.E."/>
            <person name="Spatafora J.W."/>
            <person name="Visel A."/>
            <person name="Grigoriev I.V."/>
        </authorList>
    </citation>
    <scope>NUCLEOTIDE SEQUENCE [LARGE SCALE GENOMIC DNA]</scope>
    <source>
        <strain evidence="1 2">PL171</strain>
    </source>
</reference>
<evidence type="ECO:0000313" key="2">
    <source>
        <dbReference type="Proteomes" id="UP000193411"/>
    </source>
</evidence>
<evidence type="ECO:0000313" key="1">
    <source>
        <dbReference type="EMBL" id="ORZ40246.1"/>
    </source>
</evidence>
<dbReference type="AlphaFoldDB" id="A0A1Y2I062"/>
<comment type="caution">
    <text evidence="1">The sequence shown here is derived from an EMBL/GenBank/DDBJ whole genome shotgun (WGS) entry which is preliminary data.</text>
</comment>
<accession>A0A1Y2I062</accession>
<protein>
    <submittedName>
        <fullName evidence="1">Uncharacterized protein</fullName>
    </submittedName>
</protein>
<dbReference type="Proteomes" id="UP000193411">
    <property type="component" value="Unassembled WGS sequence"/>
</dbReference>
<dbReference type="EMBL" id="MCFL01000003">
    <property type="protein sequence ID" value="ORZ40246.1"/>
    <property type="molecule type" value="Genomic_DNA"/>
</dbReference>
<proteinExistence type="predicted"/>
<gene>
    <name evidence="1" type="ORF">BCR44DRAFT_1424695</name>
</gene>
<organism evidence="1 2">
    <name type="scientific">Catenaria anguillulae PL171</name>
    <dbReference type="NCBI Taxonomy" id="765915"/>
    <lineage>
        <taxon>Eukaryota</taxon>
        <taxon>Fungi</taxon>
        <taxon>Fungi incertae sedis</taxon>
        <taxon>Blastocladiomycota</taxon>
        <taxon>Blastocladiomycetes</taxon>
        <taxon>Blastocladiales</taxon>
        <taxon>Catenariaceae</taxon>
        <taxon>Catenaria</taxon>
    </lineage>
</organism>
<name>A0A1Y2I062_9FUNG</name>
<dbReference type="OrthoDB" id="5572932at2759"/>